<organism evidence="4 5">
    <name type="scientific">Orbilia oligospora</name>
    <name type="common">Nematode-trapping fungus</name>
    <name type="synonym">Arthrobotrys oligospora</name>
    <dbReference type="NCBI Taxonomy" id="2813651"/>
    <lineage>
        <taxon>Eukaryota</taxon>
        <taxon>Fungi</taxon>
        <taxon>Dikarya</taxon>
        <taxon>Ascomycota</taxon>
        <taxon>Pezizomycotina</taxon>
        <taxon>Orbiliomycetes</taxon>
        <taxon>Orbiliales</taxon>
        <taxon>Orbiliaceae</taxon>
        <taxon>Orbilia</taxon>
    </lineage>
</organism>
<feature type="domain" description="DUF7029" evidence="2">
    <location>
        <begin position="303"/>
        <end position="406"/>
    </location>
</feature>
<feature type="domain" description="DUF7223" evidence="3">
    <location>
        <begin position="480"/>
        <end position="680"/>
    </location>
</feature>
<evidence type="ECO:0000313" key="5">
    <source>
        <dbReference type="Proteomes" id="UP000480548"/>
    </source>
</evidence>
<accession>A0A7C8P2S3</accession>
<feature type="compositionally biased region" description="Acidic residues" evidence="1">
    <location>
        <begin position="892"/>
        <end position="901"/>
    </location>
</feature>
<comment type="caution">
    <text evidence="4">The sequence shown here is derived from an EMBL/GenBank/DDBJ whole genome shotgun (WGS) entry which is preliminary data.</text>
</comment>
<evidence type="ECO:0000256" key="1">
    <source>
        <dbReference type="SAM" id="MobiDB-lite"/>
    </source>
</evidence>
<name>A0A7C8P2S3_ORBOL</name>
<dbReference type="Pfam" id="PF22974">
    <property type="entry name" value="DUF7029"/>
    <property type="match status" value="1"/>
</dbReference>
<feature type="compositionally biased region" description="Polar residues" evidence="1">
    <location>
        <begin position="806"/>
        <end position="820"/>
    </location>
</feature>
<dbReference type="Pfam" id="PF23865">
    <property type="entry name" value="DUF7223"/>
    <property type="match status" value="1"/>
</dbReference>
<gene>
    <name evidence="4" type="ORF">TWF703_009603</name>
</gene>
<dbReference type="EMBL" id="WIQZ01000071">
    <property type="protein sequence ID" value="KAF3128367.1"/>
    <property type="molecule type" value="Genomic_DNA"/>
</dbReference>
<evidence type="ECO:0000259" key="2">
    <source>
        <dbReference type="Pfam" id="PF22974"/>
    </source>
</evidence>
<protein>
    <submittedName>
        <fullName evidence="4">Uncharacterized protein</fullName>
    </submittedName>
</protein>
<evidence type="ECO:0000259" key="3">
    <source>
        <dbReference type="Pfam" id="PF23865"/>
    </source>
</evidence>
<feature type="compositionally biased region" description="Acidic residues" evidence="1">
    <location>
        <begin position="860"/>
        <end position="876"/>
    </location>
</feature>
<dbReference type="AlphaFoldDB" id="A0A7C8P2S3"/>
<dbReference type="InterPro" id="IPR055647">
    <property type="entry name" value="DUF7223"/>
</dbReference>
<dbReference type="InterPro" id="IPR054293">
    <property type="entry name" value="DUF7029"/>
</dbReference>
<sequence>MKPIPSSLQRRLNPRGCKKMHRNCSTYTTCKFSGLKRKREVSENNDQRPTKRSIFGWQRGATRRTEIRSATYITHKLIGSKRMRDNSTQASEDSGKATVEETAFNSSTPTEQYKEMCTSRELEGRSIAVIANTTAGVRINSLMKTYPPSTLPLTPSPPPSLSMIRFHGSLSVIAGTAAKPVIDFDGIVPATPLRDNAFENTILRRDIDLSSLDDIPAAQPIREDGLRRRDIMSANQKRSISEAMDRAIEMKPIREDDLTPQHLLKREDPLSRLDLRKDVIMMYGGAAVQQQMYLANVTLHAPDPDHPLIMMEKFDGLTTSLECTSRSQMKIKFKSKPAMDHAVAAWKWVNSEEADYFYLIANHPTCCPSSQRAPYKVTEVKIDEKGLETKLTIGKTLWTEVAGNFDLTLGRYDIPSRARRHFEPAALTKRFFGLDSLAVKLISFLGVAPDISALKSIFVNLATAQKRVELFRDRFHEDPYLQVNCIDCGSHGGVELGVRAKAEDGKVKNLGLFLQPKGLAAKFELEVKAQATMANPISLTKSILPDTTIPGFSIPFLFTFGPSIQFNAGFDLKLDAIANFTIGVEAVMPDSAMIVVDVVAKKSGVSGLQGARISPIFRVNDLEAKGEAGAYIGPSIAFGAKILNTFKYEGALQLNMPYVGAELHAGYKKDGFCPKANTTEKQKITTGVKGKLNANIELWFKLGSQGGLIPVPNWAPTLERKIWGQEHPFEEFCVPYAIPGLQNGAKPPPPSKTLELTGDITKFKTRAFSAETTAPLAQVSVIQGPSDPQIVTTSASSASSVITSMAIPNSESSDSTTTGTIEPIVETKTSSIVELETSTLNDLEIPTTPPTAAPTSSPTDEIELDDEITSTPDDDNKDNSNNGAFDPKDDDIPFIDEDEEKGQDPETQSTVQIEDDKPETVDPGTISL</sequence>
<feature type="compositionally biased region" description="Polar residues" evidence="1">
    <location>
        <begin position="827"/>
        <end position="841"/>
    </location>
</feature>
<reference evidence="4 5" key="1">
    <citation type="submission" date="2019-06" db="EMBL/GenBank/DDBJ databases">
        <authorList>
            <person name="Palmer J.M."/>
        </authorList>
    </citation>
    <scope>NUCLEOTIDE SEQUENCE [LARGE SCALE GENOMIC DNA]</scope>
    <source>
        <strain evidence="4 5">TWF703</strain>
    </source>
</reference>
<evidence type="ECO:0000313" key="4">
    <source>
        <dbReference type="EMBL" id="KAF3128367.1"/>
    </source>
</evidence>
<proteinExistence type="predicted"/>
<dbReference type="Proteomes" id="UP000480548">
    <property type="component" value="Unassembled WGS sequence"/>
</dbReference>
<feature type="region of interest" description="Disordered" evidence="1">
    <location>
        <begin position="83"/>
        <end position="113"/>
    </location>
</feature>
<feature type="region of interest" description="Disordered" evidence="1">
    <location>
        <begin position="806"/>
        <end position="928"/>
    </location>
</feature>